<feature type="region of interest" description="Disordered" evidence="1">
    <location>
        <begin position="1"/>
        <end position="232"/>
    </location>
</feature>
<dbReference type="OrthoDB" id="159449at2759"/>
<gene>
    <name evidence="2" type="ORF">AB205_0001480</name>
</gene>
<protein>
    <submittedName>
        <fullName evidence="2">Uncharacterized protein</fullName>
    </submittedName>
</protein>
<name>A0A2G9RSA7_AQUCT</name>
<sequence>MAAQRVPPPQDSLPHLDPSPGQRTSQLPDNLAIQETSQDGGQRARGAVASLLNKRGEEMIAAPRVMSDPDTAAEKMGPQSPVRQGPTPTEAPTHGGQNEPPYSRPQRLQSSRRTLLPRTLESHQRAPSPMSSAAPSPGSAIGPPASSTLPQQQQDTSEKKALPGQNSTPQTSNLPPTGPPPTQLGTSLSPSRINDPSSPHRSVSSKPPLPIPPRSSLYPGHAPSIREQEPSLSLRTASLSSFRSKAPAPDTLSYLDSVSLMSGTMESLSHLDDASSLGSDSEINGMPYRRTDKYGFLGGNQFSGNGEGSISVEIPGRES</sequence>
<dbReference type="Proteomes" id="UP000228934">
    <property type="component" value="Unassembled WGS sequence"/>
</dbReference>
<feature type="compositionally biased region" description="Pro residues" evidence="1">
    <location>
        <begin position="1"/>
        <end position="11"/>
    </location>
</feature>
<proteinExistence type="predicted"/>
<dbReference type="EMBL" id="KV932658">
    <property type="protein sequence ID" value="PIO30083.1"/>
    <property type="molecule type" value="Genomic_DNA"/>
</dbReference>
<dbReference type="AlphaFoldDB" id="A0A2G9RSA7"/>
<evidence type="ECO:0000313" key="2">
    <source>
        <dbReference type="EMBL" id="PIO30083.1"/>
    </source>
</evidence>
<keyword evidence="3" id="KW-1185">Reference proteome</keyword>
<feature type="compositionally biased region" description="Polar residues" evidence="1">
    <location>
        <begin position="21"/>
        <end position="40"/>
    </location>
</feature>
<feature type="compositionally biased region" description="Low complexity" evidence="1">
    <location>
        <begin position="126"/>
        <end position="147"/>
    </location>
</feature>
<feature type="compositionally biased region" description="Polar residues" evidence="1">
    <location>
        <begin position="188"/>
        <end position="205"/>
    </location>
</feature>
<reference evidence="3" key="1">
    <citation type="journal article" date="2017" name="Nat. Commun.">
        <title>The North American bullfrog draft genome provides insight into hormonal regulation of long noncoding RNA.</title>
        <authorList>
            <person name="Hammond S.A."/>
            <person name="Warren R.L."/>
            <person name="Vandervalk B.P."/>
            <person name="Kucuk E."/>
            <person name="Khan H."/>
            <person name="Gibb E.A."/>
            <person name="Pandoh P."/>
            <person name="Kirk H."/>
            <person name="Zhao Y."/>
            <person name="Jones M."/>
            <person name="Mungall A.J."/>
            <person name="Coope R."/>
            <person name="Pleasance S."/>
            <person name="Moore R.A."/>
            <person name="Holt R.A."/>
            <person name="Round J.M."/>
            <person name="Ohora S."/>
            <person name="Walle B.V."/>
            <person name="Veldhoen N."/>
            <person name="Helbing C.C."/>
            <person name="Birol I."/>
        </authorList>
    </citation>
    <scope>NUCLEOTIDE SEQUENCE [LARGE SCALE GENOMIC DNA]</scope>
</reference>
<accession>A0A2G9RSA7</accession>
<evidence type="ECO:0000256" key="1">
    <source>
        <dbReference type="SAM" id="MobiDB-lite"/>
    </source>
</evidence>
<feature type="region of interest" description="Disordered" evidence="1">
    <location>
        <begin position="298"/>
        <end position="319"/>
    </location>
</feature>
<evidence type="ECO:0000313" key="3">
    <source>
        <dbReference type="Proteomes" id="UP000228934"/>
    </source>
</evidence>
<organism evidence="2 3">
    <name type="scientific">Aquarana catesbeiana</name>
    <name type="common">American bullfrog</name>
    <name type="synonym">Rana catesbeiana</name>
    <dbReference type="NCBI Taxonomy" id="8400"/>
    <lineage>
        <taxon>Eukaryota</taxon>
        <taxon>Metazoa</taxon>
        <taxon>Chordata</taxon>
        <taxon>Craniata</taxon>
        <taxon>Vertebrata</taxon>
        <taxon>Euteleostomi</taxon>
        <taxon>Amphibia</taxon>
        <taxon>Batrachia</taxon>
        <taxon>Anura</taxon>
        <taxon>Neobatrachia</taxon>
        <taxon>Ranoidea</taxon>
        <taxon>Ranidae</taxon>
        <taxon>Aquarana</taxon>
    </lineage>
</organism>